<dbReference type="GO" id="GO:0016874">
    <property type="term" value="F:ligase activity"/>
    <property type="evidence" value="ECO:0007669"/>
    <property type="project" value="UniProtKB-KW"/>
</dbReference>
<organism evidence="1 2">
    <name type="scientific">Roseofilum casamattae BLCC-M143</name>
    <dbReference type="NCBI Taxonomy" id="3022442"/>
    <lineage>
        <taxon>Bacteria</taxon>
        <taxon>Bacillati</taxon>
        <taxon>Cyanobacteriota</taxon>
        <taxon>Cyanophyceae</taxon>
        <taxon>Desertifilales</taxon>
        <taxon>Desertifilaceae</taxon>
        <taxon>Roseofilum</taxon>
        <taxon>Roseofilum casamattae</taxon>
    </lineage>
</organism>
<proteinExistence type="predicted"/>
<evidence type="ECO:0000313" key="2">
    <source>
        <dbReference type="Proteomes" id="UP001232992"/>
    </source>
</evidence>
<comment type="caution">
    <text evidence="1">The sequence shown here is derived from an EMBL/GenBank/DDBJ whole genome shotgun (WGS) entry which is preliminary data.</text>
</comment>
<keyword evidence="1" id="KW-0436">Ligase</keyword>
<dbReference type="Gene3D" id="3.90.1140.10">
    <property type="entry name" value="Cyclic phosphodiesterase"/>
    <property type="match status" value="1"/>
</dbReference>
<keyword evidence="2" id="KW-1185">Reference proteome</keyword>
<dbReference type="RefSeq" id="WP_283759244.1">
    <property type="nucleotide sequence ID" value="NZ_JAQOSQ010000016.1"/>
</dbReference>
<protein>
    <submittedName>
        <fullName evidence="1">2'-5' RNA ligase family protein</fullName>
    </submittedName>
</protein>
<reference evidence="1 2" key="1">
    <citation type="submission" date="2023-01" db="EMBL/GenBank/DDBJ databases">
        <title>Novel diversity within Roseofilum (Cyanobacteria; Desertifilaceae) from marine benthic mats with descriptions of four novel species.</title>
        <authorList>
            <person name="Wang Y."/>
            <person name="Berthold D.E."/>
            <person name="Hu J."/>
            <person name="Lefler F.W."/>
            <person name="Laughinghouse H.D. IV."/>
        </authorList>
    </citation>
    <scope>NUCLEOTIDE SEQUENCE [LARGE SCALE GENOMIC DNA]</scope>
    <source>
        <strain evidence="1 2">BLCC-M143</strain>
    </source>
</reference>
<gene>
    <name evidence="1" type="ORF">PMH09_15490</name>
</gene>
<name>A0ABT7BZF6_9CYAN</name>
<dbReference type="Proteomes" id="UP001232992">
    <property type="component" value="Unassembled WGS sequence"/>
</dbReference>
<dbReference type="Pfam" id="PF13563">
    <property type="entry name" value="2_5_RNA_ligase2"/>
    <property type="match status" value="1"/>
</dbReference>
<dbReference type="InterPro" id="IPR050580">
    <property type="entry name" value="2H_phosphoesterase_YjcG-like"/>
</dbReference>
<dbReference type="SUPFAM" id="SSF55144">
    <property type="entry name" value="LigT-like"/>
    <property type="match status" value="1"/>
</dbReference>
<dbReference type="InterPro" id="IPR009097">
    <property type="entry name" value="Cyclic_Pdiesterase"/>
</dbReference>
<dbReference type="PANTHER" id="PTHR40037">
    <property type="entry name" value="PHOSPHOESTERASE YJCG-RELATED"/>
    <property type="match status" value="1"/>
</dbReference>
<dbReference type="EMBL" id="JAQOSQ010000016">
    <property type="protein sequence ID" value="MDJ1184589.1"/>
    <property type="molecule type" value="Genomic_DNA"/>
</dbReference>
<evidence type="ECO:0000313" key="1">
    <source>
        <dbReference type="EMBL" id="MDJ1184589.1"/>
    </source>
</evidence>
<accession>A0ABT7BZF6</accession>
<sequence length="193" mass="22384">MDSATDRFFVALVLPEPLQDTVNSIKKEFRDRYNSRKAFNSPPHITLIPPFHWPMADIPHIQESVYEFVVNSFPLPVPIQLRGFGAFPPKVIFVNVIKTPELMALQTALTNHFQDNFPDLPPSKHRSFEPHVTVAFRDLKATQFKQAWPNFEHRTFEADFIASYLHLLHHNGQHWNVFSQTPFNSDLLPDPEI</sequence>
<dbReference type="PANTHER" id="PTHR40037:SF1">
    <property type="entry name" value="PHOSPHOESTERASE SAOUHSC_00951-RELATED"/>
    <property type="match status" value="1"/>
</dbReference>